<evidence type="ECO:0000313" key="2">
    <source>
        <dbReference type="EMBL" id="GES39753.1"/>
    </source>
</evidence>
<dbReference type="Gene3D" id="1.10.3290.10">
    <property type="entry name" value="Fido-like domain"/>
    <property type="match status" value="1"/>
</dbReference>
<evidence type="ECO:0000256" key="1">
    <source>
        <dbReference type="SAM" id="MobiDB-lite"/>
    </source>
</evidence>
<dbReference type="InterPro" id="IPR036597">
    <property type="entry name" value="Fido-like_dom_sf"/>
</dbReference>
<organism evidence="2 3">
    <name type="scientific">Rhodococcus aetherivorans</name>
    <dbReference type="NCBI Taxonomy" id="191292"/>
    <lineage>
        <taxon>Bacteria</taxon>
        <taxon>Bacillati</taxon>
        <taxon>Actinomycetota</taxon>
        <taxon>Actinomycetes</taxon>
        <taxon>Mycobacteriales</taxon>
        <taxon>Nocardiaceae</taxon>
        <taxon>Rhodococcus</taxon>
    </lineage>
</organism>
<proteinExistence type="predicted"/>
<accession>A0ABQ0YSY4</accession>
<feature type="compositionally biased region" description="Low complexity" evidence="1">
    <location>
        <begin position="122"/>
        <end position="133"/>
    </location>
</feature>
<gene>
    <name evidence="2" type="ORF">RAJCM14343_5029</name>
</gene>
<feature type="region of interest" description="Disordered" evidence="1">
    <location>
        <begin position="117"/>
        <end position="148"/>
    </location>
</feature>
<keyword evidence="3" id="KW-1185">Reference proteome</keyword>
<protein>
    <submittedName>
        <fullName evidence="2">Cell filamentation protein</fullName>
    </submittedName>
</protein>
<dbReference type="Proteomes" id="UP000325466">
    <property type="component" value="Unassembled WGS sequence"/>
</dbReference>
<evidence type="ECO:0000313" key="3">
    <source>
        <dbReference type="Proteomes" id="UP000325466"/>
    </source>
</evidence>
<dbReference type="EMBL" id="BLAH01000128">
    <property type="protein sequence ID" value="GES39753.1"/>
    <property type="molecule type" value="Genomic_DNA"/>
</dbReference>
<reference evidence="2 3" key="1">
    <citation type="journal article" date="2018" name="Biodegradation">
        <title>1,4-Dioxane degradation characteristics of Rhodococcus aetherivorans JCM 14343.</title>
        <authorList>
            <person name="Inoue D."/>
            <person name="Tsunoda T."/>
            <person name="Yamamoto N."/>
            <person name="Ike M."/>
            <person name="Sei K."/>
        </authorList>
    </citation>
    <scope>NUCLEOTIDE SEQUENCE [LARGE SCALE GENOMIC DNA]</scope>
    <source>
        <strain evidence="2 3">JCM 14343</strain>
    </source>
</reference>
<comment type="caution">
    <text evidence="2">The sequence shown here is derived from an EMBL/GenBank/DDBJ whole genome shotgun (WGS) entry which is preliminary data.</text>
</comment>
<dbReference type="SUPFAM" id="SSF140931">
    <property type="entry name" value="Fic-like"/>
    <property type="match status" value="1"/>
</dbReference>
<name>A0ABQ0YSY4_9NOCA</name>
<sequence length="148" mass="16604">MWLRINHVHSFREGNTRSQFAFFRQLCTEAGYTLDTDRFIAVKKADLASNPLLGDLREQFVWGRFEYMQTGDTRLMREVLDMAITDPTDPLPVGPIIDHGVDLRAIAAATLGHPRPVRARIPGTAAPDTPAATVDLPHRHHTSHDLDP</sequence>